<feature type="transmembrane region" description="Helical" evidence="1">
    <location>
        <begin position="12"/>
        <end position="32"/>
    </location>
</feature>
<evidence type="ECO:0000313" key="2">
    <source>
        <dbReference type="EMBL" id="KAF6440954.1"/>
    </source>
</evidence>
<accession>A0A7J8EZN6</accession>
<sequence length="73" mass="8144">MTLLSSKPVSWSYSVTTFGTEMLSSVFSFYYVKLFLQVYRTSEVAFVQAQVSCHPLCPFPGDNVSLPHSCALL</sequence>
<keyword evidence="1" id="KW-0812">Transmembrane</keyword>
<evidence type="ECO:0000313" key="3">
    <source>
        <dbReference type="Proteomes" id="UP000593571"/>
    </source>
</evidence>
<evidence type="ECO:0000256" key="1">
    <source>
        <dbReference type="SAM" id="Phobius"/>
    </source>
</evidence>
<protein>
    <submittedName>
        <fullName evidence="2">Uncharacterized protein</fullName>
    </submittedName>
</protein>
<dbReference type="PANTHER" id="PTHR28658">
    <property type="entry name" value="TRANSMEMBRANE PROTEIN 180"/>
    <property type="match status" value="1"/>
</dbReference>
<name>A0A7J8EZN6_ROUAE</name>
<keyword evidence="1" id="KW-1133">Transmembrane helix</keyword>
<dbReference type="EMBL" id="JACASE010000008">
    <property type="protein sequence ID" value="KAF6440954.1"/>
    <property type="molecule type" value="Genomic_DNA"/>
</dbReference>
<proteinExistence type="predicted"/>
<keyword evidence="3" id="KW-1185">Reference proteome</keyword>
<reference evidence="2 3" key="1">
    <citation type="journal article" date="2020" name="Nature">
        <title>Six reference-quality genomes reveal evolution of bat adaptations.</title>
        <authorList>
            <person name="Jebb D."/>
            <person name="Huang Z."/>
            <person name="Pippel M."/>
            <person name="Hughes G.M."/>
            <person name="Lavrichenko K."/>
            <person name="Devanna P."/>
            <person name="Winkler S."/>
            <person name="Jermiin L.S."/>
            <person name="Skirmuntt E.C."/>
            <person name="Katzourakis A."/>
            <person name="Burkitt-Gray L."/>
            <person name="Ray D.A."/>
            <person name="Sullivan K.A.M."/>
            <person name="Roscito J.G."/>
            <person name="Kirilenko B.M."/>
            <person name="Davalos L.M."/>
            <person name="Corthals A.P."/>
            <person name="Power M.L."/>
            <person name="Jones G."/>
            <person name="Ransome R.D."/>
            <person name="Dechmann D.K.N."/>
            <person name="Locatelli A.G."/>
            <person name="Puechmaille S.J."/>
            <person name="Fedrigo O."/>
            <person name="Jarvis E.D."/>
            <person name="Hiller M."/>
            <person name="Vernes S.C."/>
            <person name="Myers E.W."/>
            <person name="Teeling E.C."/>
        </authorList>
    </citation>
    <scope>NUCLEOTIDE SEQUENCE [LARGE SCALE GENOMIC DNA]</scope>
    <source>
        <strain evidence="2">MRouAeg1</strain>
        <tissue evidence="2">Muscle</tissue>
    </source>
</reference>
<dbReference type="InterPro" id="IPR040035">
    <property type="entry name" value="TMEM180"/>
</dbReference>
<dbReference type="PANTHER" id="PTHR28658:SF1">
    <property type="entry name" value="MAJOR FACILITATOR SUPERFAMILY DOMAIN CONTAINING 13B"/>
    <property type="match status" value="1"/>
</dbReference>
<organism evidence="2 3">
    <name type="scientific">Rousettus aegyptiacus</name>
    <name type="common">Egyptian fruit bat</name>
    <name type="synonym">Pteropus aegyptiacus</name>
    <dbReference type="NCBI Taxonomy" id="9407"/>
    <lineage>
        <taxon>Eukaryota</taxon>
        <taxon>Metazoa</taxon>
        <taxon>Chordata</taxon>
        <taxon>Craniata</taxon>
        <taxon>Vertebrata</taxon>
        <taxon>Euteleostomi</taxon>
        <taxon>Mammalia</taxon>
        <taxon>Eutheria</taxon>
        <taxon>Laurasiatheria</taxon>
        <taxon>Chiroptera</taxon>
        <taxon>Yinpterochiroptera</taxon>
        <taxon>Pteropodoidea</taxon>
        <taxon>Pteropodidae</taxon>
        <taxon>Rousettinae</taxon>
        <taxon>Rousettus</taxon>
    </lineage>
</organism>
<keyword evidence="1" id="KW-0472">Membrane</keyword>
<dbReference type="Proteomes" id="UP000593571">
    <property type="component" value="Unassembled WGS sequence"/>
</dbReference>
<dbReference type="AlphaFoldDB" id="A0A7J8EZN6"/>
<comment type="caution">
    <text evidence="2">The sequence shown here is derived from an EMBL/GenBank/DDBJ whole genome shotgun (WGS) entry which is preliminary data.</text>
</comment>
<gene>
    <name evidence="2" type="ORF">HJG63_012192</name>
</gene>